<keyword evidence="2" id="KW-1133">Transmembrane helix</keyword>
<evidence type="ECO:0000256" key="2">
    <source>
        <dbReference type="SAM" id="Phobius"/>
    </source>
</evidence>
<keyword evidence="2" id="KW-0472">Membrane</keyword>
<dbReference type="AlphaFoldDB" id="K0TD79"/>
<dbReference type="InterPro" id="IPR027417">
    <property type="entry name" value="P-loop_NTPase"/>
</dbReference>
<dbReference type="Gene3D" id="3.40.50.300">
    <property type="entry name" value="P-loop containing nucleotide triphosphate hydrolases"/>
    <property type="match status" value="1"/>
</dbReference>
<organism evidence="3 4">
    <name type="scientific">Thalassiosira oceanica</name>
    <name type="common">Marine diatom</name>
    <dbReference type="NCBI Taxonomy" id="159749"/>
    <lineage>
        <taxon>Eukaryota</taxon>
        <taxon>Sar</taxon>
        <taxon>Stramenopiles</taxon>
        <taxon>Ochrophyta</taxon>
        <taxon>Bacillariophyta</taxon>
        <taxon>Coscinodiscophyceae</taxon>
        <taxon>Thalassiosirophycidae</taxon>
        <taxon>Thalassiosirales</taxon>
        <taxon>Thalassiosiraceae</taxon>
        <taxon>Thalassiosira</taxon>
    </lineage>
</organism>
<evidence type="ECO:0000313" key="4">
    <source>
        <dbReference type="Proteomes" id="UP000266841"/>
    </source>
</evidence>
<feature type="region of interest" description="Disordered" evidence="1">
    <location>
        <begin position="1"/>
        <end position="22"/>
    </location>
</feature>
<dbReference type="eggNOG" id="ENOG502S5JB">
    <property type="taxonomic scope" value="Eukaryota"/>
</dbReference>
<evidence type="ECO:0000256" key="1">
    <source>
        <dbReference type="SAM" id="MobiDB-lite"/>
    </source>
</evidence>
<proteinExistence type="predicted"/>
<dbReference type="Proteomes" id="UP000266841">
    <property type="component" value="Unassembled WGS sequence"/>
</dbReference>
<keyword evidence="2" id="KW-0812">Transmembrane</keyword>
<keyword evidence="4" id="KW-1185">Reference proteome</keyword>
<comment type="caution">
    <text evidence="3">The sequence shown here is derived from an EMBL/GenBank/DDBJ whole genome shotgun (WGS) entry which is preliminary data.</text>
</comment>
<accession>K0TD79</accession>
<feature type="compositionally biased region" description="Basic residues" evidence="1">
    <location>
        <begin position="13"/>
        <end position="22"/>
    </location>
</feature>
<dbReference type="OrthoDB" id="423096at2759"/>
<sequence>MALARRGGQLSTSRRKRANPHRPALHAAFRSSTLRETVFLVGLVVAIFFVAWTYHFIQLCLDLNTEGGEDHGDRKLPGLVSPERSKIESEARQLRGSASVDNERQSIKRSKATKGGFERFVGIALDLSGLEPNETLHRLDTEDPFGTRNFDKKLMEEETRLGRILTMEEIEKLFPCPQIEERITLPDFRIEAKAKAFRDGVKGTFLFFQHLRKAGGTNFCSLAEKNLPKRAQPRYYCMPDMAWSGNKNAGYLHSWSNEEITRRMKEHRIAGNEWENFDPTRHFDLPAVFATSFRHPLDRALSQFRFECVEDRGCHEKDIHRWWEKRSDLKNIYTKTFADPAVGAKRYFRGSENSQQRRMFMSTAIGTLSKFHIVLSMEWLAYAAPQVKGTLGFKDVSALTTRVRPHIGQAKREDGQDTNALGSASIKKASWVPEEYLDEKQYTKMSEDLALDEVLTDVARRMFLERLVCTDLGGGVPTG</sequence>
<name>K0TD79_THAOC</name>
<dbReference type="EMBL" id="AGNL01003136">
    <property type="protein sequence ID" value="EJK75089.1"/>
    <property type="molecule type" value="Genomic_DNA"/>
</dbReference>
<reference evidence="3 4" key="1">
    <citation type="journal article" date="2012" name="Genome Biol.">
        <title>Genome and low-iron response of an oceanic diatom adapted to chronic iron limitation.</title>
        <authorList>
            <person name="Lommer M."/>
            <person name="Specht M."/>
            <person name="Roy A.S."/>
            <person name="Kraemer L."/>
            <person name="Andreson R."/>
            <person name="Gutowska M.A."/>
            <person name="Wolf J."/>
            <person name="Bergner S.V."/>
            <person name="Schilhabel M.B."/>
            <person name="Klostermeier U.C."/>
            <person name="Beiko R.G."/>
            <person name="Rosenstiel P."/>
            <person name="Hippler M."/>
            <person name="Laroche J."/>
        </authorList>
    </citation>
    <scope>NUCLEOTIDE SEQUENCE [LARGE SCALE GENOMIC DNA]</scope>
    <source>
        <strain evidence="3 4">CCMP1005</strain>
    </source>
</reference>
<evidence type="ECO:0008006" key="5">
    <source>
        <dbReference type="Google" id="ProtNLM"/>
    </source>
</evidence>
<feature type="region of interest" description="Disordered" evidence="1">
    <location>
        <begin position="88"/>
        <end position="107"/>
    </location>
</feature>
<feature type="transmembrane region" description="Helical" evidence="2">
    <location>
        <begin position="38"/>
        <end position="57"/>
    </location>
</feature>
<dbReference type="OMA" id="RFECVED"/>
<evidence type="ECO:0000313" key="3">
    <source>
        <dbReference type="EMBL" id="EJK75089.1"/>
    </source>
</evidence>
<protein>
    <recommendedName>
        <fullName evidence="5">Sulfotransferase domain-containing protein</fullName>
    </recommendedName>
</protein>
<gene>
    <name evidence="3" type="ORF">THAOC_03196</name>
</gene>